<dbReference type="RefSeq" id="WP_142442461.1">
    <property type="nucleotide sequence ID" value="NZ_SESI01000001.1"/>
</dbReference>
<keyword evidence="4" id="KW-1185">Reference proteome</keyword>
<evidence type="ECO:0000313" key="3">
    <source>
        <dbReference type="EMBL" id="TQQ81807.1"/>
    </source>
</evidence>
<feature type="transmembrane region" description="Helical" evidence="2">
    <location>
        <begin position="144"/>
        <end position="163"/>
    </location>
</feature>
<feature type="transmembrane region" description="Helical" evidence="2">
    <location>
        <begin position="169"/>
        <end position="189"/>
    </location>
</feature>
<comment type="caution">
    <text evidence="3">The sequence shown here is derived from an EMBL/GenBank/DDBJ whole genome shotgun (WGS) entry which is preliminary data.</text>
</comment>
<dbReference type="EMBL" id="SESI01000001">
    <property type="protein sequence ID" value="TQQ81807.1"/>
    <property type="molecule type" value="Genomic_DNA"/>
</dbReference>
<dbReference type="OrthoDB" id="282430at2157"/>
<dbReference type="Proteomes" id="UP000315385">
    <property type="component" value="Unassembled WGS sequence"/>
</dbReference>
<feature type="compositionally biased region" description="Basic and acidic residues" evidence="1">
    <location>
        <begin position="107"/>
        <end position="126"/>
    </location>
</feature>
<feature type="region of interest" description="Disordered" evidence="1">
    <location>
        <begin position="106"/>
        <end position="131"/>
    </location>
</feature>
<dbReference type="InterPro" id="IPR055946">
    <property type="entry name" value="DUF7524"/>
</dbReference>
<name>A0A544QQS9_9EURY</name>
<sequence>MSQLTVSLNEDGLHSVAAPAAFETSEPFDVVLDNDGEAVHVHLNLDETLSTVADIRANNHYVEPNGSRPVGVGINPRTTAVTGRLKIATGYGSEVAYTTVTIQPPEEDPKRVTVDESLAKPQRDPPAEPTTAEQIGARLADSGAGLLVAFGLIAVLLAVAIAATLESGVVIAGAVVVLLGVVVAVGLAVRA</sequence>
<keyword evidence="2" id="KW-0812">Transmembrane</keyword>
<evidence type="ECO:0000256" key="1">
    <source>
        <dbReference type="SAM" id="MobiDB-lite"/>
    </source>
</evidence>
<evidence type="ECO:0000313" key="4">
    <source>
        <dbReference type="Proteomes" id="UP000315385"/>
    </source>
</evidence>
<keyword evidence="2" id="KW-0472">Membrane</keyword>
<dbReference type="AlphaFoldDB" id="A0A544QQS9"/>
<protein>
    <submittedName>
        <fullName evidence="3">Uncharacterized protein</fullName>
    </submittedName>
</protein>
<keyword evidence="2" id="KW-1133">Transmembrane helix</keyword>
<gene>
    <name evidence="3" type="ORF">EWF95_02405</name>
</gene>
<organism evidence="3 4">
    <name type="scientific">Halonotius roseus</name>
    <dbReference type="NCBI Taxonomy" id="2511997"/>
    <lineage>
        <taxon>Archaea</taxon>
        <taxon>Methanobacteriati</taxon>
        <taxon>Methanobacteriota</taxon>
        <taxon>Stenosarchaea group</taxon>
        <taxon>Halobacteria</taxon>
        <taxon>Halobacteriales</taxon>
        <taxon>Haloferacaceae</taxon>
        <taxon>Halonotius</taxon>
    </lineage>
</organism>
<proteinExistence type="predicted"/>
<reference evidence="3 4" key="1">
    <citation type="submission" date="2019-02" db="EMBL/GenBank/DDBJ databases">
        <title>Halonotius sp. a new haloqrchaeon isolated from saline water.</title>
        <authorList>
            <person name="Duran-Viseras A."/>
            <person name="Sanchez-Porro C."/>
            <person name="Ventosa A."/>
        </authorList>
    </citation>
    <scope>NUCLEOTIDE SEQUENCE [LARGE SCALE GENOMIC DNA]</scope>
    <source>
        <strain evidence="3 4">F9-27</strain>
    </source>
</reference>
<evidence type="ECO:0000256" key="2">
    <source>
        <dbReference type="SAM" id="Phobius"/>
    </source>
</evidence>
<dbReference type="Pfam" id="PF24368">
    <property type="entry name" value="DUF7524"/>
    <property type="match status" value="1"/>
</dbReference>
<accession>A0A544QQS9</accession>